<sequence>MGNRTEEPETDSEDDPGLVLEAIEFMLRLSNVAPEQRRDLEELRSRIQRLQSESEPFR</sequence>
<dbReference type="RefSeq" id="WP_338176757.1">
    <property type="nucleotide sequence ID" value="NZ_JAEKNQ010000019.1"/>
</dbReference>
<protein>
    <submittedName>
        <fullName evidence="1">Uncharacterized protein</fullName>
    </submittedName>
</protein>
<dbReference type="EMBL" id="JAEKNQ010000019">
    <property type="protein sequence ID" value="MBJ7602316.1"/>
    <property type="molecule type" value="Genomic_DNA"/>
</dbReference>
<accession>A0A934NBC5</accession>
<proteinExistence type="predicted"/>
<comment type="caution">
    <text evidence="1">The sequence shown here is derived from an EMBL/GenBank/DDBJ whole genome shotgun (WGS) entry which is preliminary data.</text>
</comment>
<evidence type="ECO:0000313" key="2">
    <source>
        <dbReference type="Proteomes" id="UP000620075"/>
    </source>
</evidence>
<reference evidence="1 2" key="1">
    <citation type="submission" date="2020-10" db="EMBL/GenBank/DDBJ databases">
        <title>Ca. Dormibacterota MAGs.</title>
        <authorList>
            <person name="Montgomery K."/>
        </authorList>
    </citation>
    <scope>NUCLEOTIDE SEQUENCE [LARGE SCALE GENOMIC DNA]</scope>
    <source>
        <strain evidence="1">SC8811_S16_3</strain>
    </source>
</reference>
<organism evidence="1 2">
    <name type="scientific">Candidatus Dormiibacter inghamiae</name>
    <dbReference type="NCBI Taxonomy" id="3127013"/>
    <lineage>
        <taxon>Bacteria</taxon>
        <taxon>Bacillati</taxon>
        <taxon>Candidatus Dormiibacterota</taxon>
        <taxon>Candidatus Dormibacteria</taxon>
        <taxon>Candidatus Dormibacterales</taxon>
        <taxon>Candidatus Dormibacteraceae</taxon>
        <taxon>Candidatus Dormiibacter</taxon>
    </lineage>
</organism>
<dbReference type="AlphaFoldDB" id="A0A934NBC5"/>
<dbReference type="Proteomes" id="UP000620075">
    <property type="component" value="Unassembled WGS sequence"/>
</dbReference>
<evidence type="ECO:0000313" key="1">
    <source>
        <dbReference type="EMBL" id="MBJ7602316.1"/>
    </source>
</evidence>
<gene>
    <name evidence="1" type="ORF">JF888_03855</name>
</gene>
<name>A0A934NBC5_9BACT</name>